<name>A0A552WUA1_9MICO</name>
<dbReference type="NCBIfam" id="TIGR02228">
    <property type="entry name" value="sigpep_I_arch"/>
    <property type="match status" value="1"/>
</dbReference>
<keyword evidence="4 6" id="KW-0472">Membrane</keyword>
<feature type="domain" description="Peptidase S26" evidence="7">
    <location>
        <begin position="17"/>
        <end position="93"/>
    </location>
</feature>
<dbReference type="AlphaFoldDB" id="A0A552WUA1"/>
<dbReference type="RefSeq" id="WP_143417565.1">
    <property type="nucleotide sequence ID" value="NZ_VJXR01000010.1"/>
</dbReference>
<keyword evidence="3 6" id="KW-1133">Transmembrane helix</keyword>
<dbReference type="Gene3D" id="2.10.109.10">
    <property type="entry name" value="Umud Fragment, subunit A"/>
    <property type="match status" value="1"/>
</dbReference>
<dbReference type="InterPro" id="IPR036286">
    <property type="entry name" value="LexA/Signal_pep-like_sf"/>
</dbReference>
<dbReference type="Pfam" id="PF10502">
    <property type="entry name" value="Peptidase_S26"/>
    <property type="match status" value="1"/>
</dbReference>
<dbReference type="PANTHER" id="PTHR10806:SF6">
    <property type="entry name" value="SIGNAL PEPTIDASE COMPLEX CATALYTIC SUBUNIT SEC11"/>
    <property type="match status" value="1"/>
</dbReference>
<organism evidence="8 9">
    <name type="scientific">Georgenia yuyongxinii</name>
    <dbReference type="NCBI Taxonomy" id="2589797"/>
    <lineage>
        <taxon>Bacteria</taxon>
        <taxon>Bacillati</taxon>
        <taxon>Actinomycetota</taxon>
        <taxon>Actinomycetes</taxon>
        <taxon>Micrococcales</taxon>
        <taxon>Bogoriellaceae</taxon>
        <taxon>Georgenia</taxon>
    </lineage>
</organism>
<dbReference type="InterPro" id="IPR019533">
    <property type="entry name" value="Peptidase_S26"/>
</dbReference>
<feature type="transmembrane region" description="Helical" evidence="6">
    <location>
        <begin position="7"/>
        <end position="29"/>
    </location>
</feature>
<evidence type="ECO:0000313" key="9">
    <source>
        <dbReference type="Proteomes" id="UP000318693"/>
    </source>
</evidence>
<reference evidence="8 9" key="1">
    <citation type="submission" date="2019-07" db="EMBL/GenBank/DDBJ databases">
        <title>Georgenia wutianyii sp. nov. and Georgenia *** sp. nov. isolated from plateau pika (Ochotona curzoniae) in the Qinghai-Tibet plateau of China.</title>
        <authorList>
            <person name="Tian Z."/>
        </authorList>
    </citation>
    <scope>NUCLEOTIDE SEQUENCE [LARGE SCALE GENOMIC DNA]</scope>
    <source>
        <strain evidence="8 9">Z446</strain>
    </source>
</reference>
<dbReference type="Proteomes" id="UP000318693">
    <property type="component" value="Unassembled WGS sequence"/>
</dbReference>
<keyword evidence="2 6" id="KW-0812">Transmembrane</keyword>
<dbReference type="SUPFAM" id="SSF51306">
    <property type="entry name" value="LexA/Signal peptidase"/>
    <property type="match status" value="1"/>
</dbReference>
<keyword evidence="9" id="KW-1185">Reference proteome</keyword>
<protein>
    <recommendedName>
        <fullName evidence="5">Signal peptidase I</fullName>
        <ecNumber evidence="5">3.4.21.89</ecNumber>
    </recommendedName>
</protein>
<dbReference type="EMBL" id="VJXR01000010">
    <property type="protein sequence ID" value="TRW46421.1"/>
    <property type="molecule type" value="Genomic_DNA"/>
</dbReference>
<dbReference type="EC" id="3.4.21.89" evidence="5"/>
<evidence type="ECO:0000256" key="4">
    <source>
        <dbReference type="ARBA" id="ARBA00023136"/>
    </source>
</evidence>
<comment type="caution">
    <text evidence="8">The sequence shown here is derived from an EMBL/GenBank/DDBJ whole genome shotgun (WGS) entry which is preliminary data.</text>
</comment>
<dbReference type="GO" id="GO:0006465">
    <property type="term" value="P:signal peptide processing"/>
    <property type="evidence" value="ECO:0007669"/>
    <property type="project" value="UniProtKB-UniRule"/>
</dbReference>
<dbReference type="PANTHER" id="PTHR10806">
    <property type="entry name" value="SIGNAL PEPTIDASE COMPLEX CATALYTIC SUBUNIT SEC11"/>
    <property type="match status" value="1"/>
</dbReference>
<evidence type="ECO:0000256" key="2">
    <source>
        <dbReference type="ARBA" id="ARBA00022692"/>
    </source>
</evidence>
<dbReference type="GO" id="GO:0009003">
    <property type="term" value="F:signal peptidase activity"/>
    <property type="evidence" value="ECO:0007669"/>
    <property type="project" value="UniProtKB-EC"/>
</dbReference>
<gene>
    <name evidence="8" type="ORF">FJ693_05700</name>
</gene>
<evidence type="ECO:0000313" key="8">
    <source>
        <dbReference type="EMBL" id="TRW46421.1"/>
    </source>
</evidence>
<dbReference type="CDD" id="cd06530">
    <property type="entry name" value="S26_SPase_I"/>
    <property type="match status" value="1"/>
</dbReference>
<evidence type="ECO:0000256" key="6">
    <source>
        <dbReference type="SAM" id="Phobius"/>
    </source>
</evidence>
<evidence type="ECO:0000256" key="3">
    <source>
        <dbReference type="ARBA" id="ARBA00022989"/>
    </source>
</evidence>
<dbReference type="GO" id="GO:0016020">
    <property type="term" value="C:membrane"/>
    <property type="evidence" value="ECO:0007669"/>
    <property type="project" value="UniProtKB-SubCell"/>
</dbReference>
<comment type="subcellular location">
    <subcellularLocation>
        <location evidence="1">Membrane</location>
    </subcellularLocation>
</comment>
<keyword evidence="8" id="KW-0378">Hydrolase</keyword>
<accession>A0A552WUA1</accession>
<proteinExistence type="predicted"/>
<dbReference type="GO" id="GO:0004252">
    <property type="term" value="F:serine-type endopeptidase activity"/>
    <property type="evidence" value="ECO:0007669"/>
    <property type="project" value="UniProtKB-UniRule"/>
</dbReference>
<sequence length="188" mass="19972">MNFLRRAGGVVTLLAIGVLAAVLVLLVVIPRATGWVPLTILSGSMEPTIPTGAQVVVEPLNGEDDAANVQIGDVVTFMPHPDDHTLVTHRVIARTATTDGVVLMTQGDSNNAPDRWEVRAKQLRGIVRYHVPYAGYTATALDSEQKNIGRLAAVGGLGLFAATHVVLSIRDRRRDHTDAVSGEVPAAT</sequence>
<dbReference type="InterPro" id="IPR001733">
    <property type="entry name" value="Peptidase_S26B"/>
</dbReference>
<evidence type="ECO:0000256" key="1">
    <source>
        <dbReference type="ARBA" id="ARBA00004370"/>
    </source>
</evidence>
<evidence type="ECO:0000259" key="7">
    <source>
        <dbReference type="Pfam" id="PF10502"/>
    </source>
</evidence>
<feature type="transmembrane region" description="Helical" evidence="6">
    <location>
        <begin position="148"/>
        <end position="167"/>
    </location>
</feature>
<evidence type="ECO:0000256" key="5">
    <source>
        <dbReference type="NCBIfam" id="TIGR02228"/>
    </source>
</evidence>